<dbReference type="InterPro" id="IPR029041">
    <property type="entry name" value="FAD-linked_oxidoreductase-like"/>
</dbReference>
<dbReference type="GO" id="GO:0016491">
    <property type="term" value="F:oxidoreductase activity"/>
    <property type="evidence" value="ECO:0007669"/>
    <property type="project" value="UniProtKB-KW"/>
</dbReference>
<sequence length="286" mass="30154">MKPPRALLPSAARRFAAGLTGSDAVATATSLVDLGFRVTLVRCAGPSADRESAESAVQADLELLDLLHATGLACDTDVAVPLSAVGLLVDERLALDNASRLAAAAAQCGTTVTLEADGHVDVDALLRVLGEVRREWPGTAVALRAALLRTEDDCAALAGSRVRLDRGGPREPGSVARTDPHAADLAYVRCLNALLEADGNPVFATHDPRLLEIAGERARWFGREPGEYELQLPLGVRTAERDRLAAAGDVVCVRAPYGPAWADRLDRVVERPADVALLLRGLVGRA</sequence>
<gene>
    <name evidence="2" type="ORF">CNX65_33250</name>
</gene>
<organism evidence="2 3">
    <name type="scientific">Actinosynnema pretiosum</name>
    <dbReference type="NCBI Taxonomy" id="42197"/>
    <lineage>
        <taxon>Bacteria</taxon>
        <taxon>Bacillati</taxon>
        <taxon>Actinomycetota</taxon>
        <taxon>Actinomycetes</taxon>
        <taxon>Pseudonocardiales</taxon>
        <taxon>Pseudonocardiaceae</taxon>
        <taxon>Actinosynnema</taxon>
    </lineage>
</organism>
<keyword evidence="1" id="KW-0560">Oxidoreductase</keyword>
<dbReference type="EMBL" id="CP023445">
    <property type="protein sequence ID" value="ATE58523.1"/>
    <property type="molecule type" value="Genomic_DNA"/>
</dbReference>
<evidence type="ECO:0000313" key="3">
    <source>
        <dbReference type="Proteomes" id="UP000218505"/>
    </source>
</evidence>
<dbReference type="Gene3D" id="3.20.20.220">
    <property type="match status" value="1"/>
</dbReference>
<dbReference type="RefSeq" id="WP_096498118.1">
    <property type="nucleotide sequence ID" value="NZ_CP023445.1"/>
</dbReference>
<evidence type="ECO:0000313" key="2">
    <source>
        <dbReference type="EMBL" id="ATE58523.1"/>
    </source>
</evidence>
<name>A0A290ZHP7_9PSEU</name>
<accession>A0A290ZHP7</accession>
<keyword evidence="3" id="KW-1185">Reference proteome</keyword>
<proteinExistence type="predicted"/>
<dbReference type="KEGG" id="apre:CNX65_33250"/>
<dbReference type="AlphaFoldDB" id="A0A290ZHP7"/>
<dbReference type="SUPFAM" id="SSF51730">
    <property type="entry name" value="FAD-linked oxidoreductase"/>
    <property type="match status" value="1"/>
</dbReference>
<evidence type="ECO:0000256" key="1">
    <source>
        <dbReference type="ARBA" id="ARBA00023002"/>
    </source>
</evidence>
<dbReference type="Proteomes" id="UP000218505">
    <property type="component" value="Chromosome"/>
</dbReference>
<protein>
    <submittedName>
        <fullName evidence="2">Proline dehydrogenase</fullName>
    </submittedName>
</protein>
<reference evidence="2" key="1">
    <citation type="submission" date="2017-09" db="EMBL/GenBank/DDBJ databases">
        <title>Complete Genome Sequence of ansamitocin-producing Bacterium Actinosynnema pretiosum X47.</title>
        <authorList>
            <person name="Cao G."/>
            <person name="Zong G."/>
            <person name="Zhong C."/>
            <person name="Fu J."/>
        </authorList>
    </citation>
    <scope>NUCLEOTIDE SEQUENCE [LARGE SCALE GENOMIC DNA]</scope>
    <source>
        <strain evidence="2">X47</strain>
    </source>
</reference>